<name>A0A0A9B5U5_ARUDO</name>
<dbReference type="AlphaFoldDB" id="A0A0A9B5U5"/>
<dbReference type="EMBL" id="GBRH01239169">
    <property type="protein sequence ID" value="JAD58726.1"/>
    <property type="molecule type" value="Transcribed_RNA"/>
</dbReference>
<evidence type="ECO:0000313" key="1">
    <source>
        <dbReference type="EMBL" id="JAD58726.1"/>
    </source>
</evidence>
<protein>
    <submittedName>
        <fullName evidence="1">Uncharacterized protein</fullName>
    </submittedName>
</protein>
<reference evidence="1" key="1">
    <citation type="submission" date="2014-09" db="EMBL/GenBank/DDBJ databases">
        <authorList>
            <person name="Magalhaes I.L.F."/>
            <person name="Oliveira U."/>
            <person name="Santos F.R."/>
            <person name="Vidigal T.H.D.A."/>
            <person name="Brescovit A.D."/>
            <person name="Santos A.J."/>
        </authorList>
    </citation>
    <scope>NUCLEOTIDE SEQUENCE</scope>
    <source>
        <tissue evidence="1">Shoot tissue taken approximately 20 cm above the soil surface</tissue>
    </source>
</reference>
<reference evidence="1" key="2">
    <citation type="journal article" date="2015" name="Data Brief">
        <title>Shoot transcriptome of the giant reed, Arundo donax.</title>
        <authorList>
            <person name="Barrero R.A."/>
            <person name="Guerrero F.D."/>
            <person name="Moolhuijzen P."/>
            <person name="Goolsby J.A."/>
            <person name="Tidwell J."/>
            <person name="Bellgard S.E."/>
            <person name="Bellgard M.I."/>
        </authorList>
    </citation>
    <scope>NUCLEOTIDE SEQUENCE</scope>
    <source>
        <tissue evidence="1">Shoot tissue taken approximately 20 cm above the soil surface</tissue>
    </source>
</reference>
<sequence>MRRWLALPHLQQLPTPPANTSSIGIHWLVPPYTYPLLVFHHHGYRCPPIHPLPAVTIGTVDGNG</sequence>
<organism evidence="1">
    <name type="scientific">Arundo donax</name>
    <name type="common">Giant reed</name>
    <name type="synonym">Donax arundinaceus</name>
    <dbReference type="NCBI Taxonomy" id="35708"/>
    <lineage>
        <taxon>Eukaryota</taxon>
        <taxon>Viridiplantae</taxon>
        <taxon>Streptophyta</taxon>
        <taxon>Embryophyta</taxon>
        <taxon>Tracheophyta</taxon>
        <taxon>Spermatophyta</taxon>
        <taxon>Magnoliopsida</taxon>
        <taxon>Liliopsida</taxon>
        <taxon>Poales</taxon>
        <taxon>Poaceae</taxon>
        <taxon>PACMAD clade</taxon>
        <taxon>Arundinoideae</taxon>
        <taxon>Arundineae</taxon>
        <taxon>Arundo</taxon>
    </lineage>
</organism>
<proteinExistence type="predicted"/>
<accession>A0A0A9B5U5</accession>